<evidence type="ECO:0000256" key="1">
    <source>
        <dbReference type="ARBA" id="ARBA00004418"/>
    </source>
</evidence>
<keyword evidence="3" id="KW-0732">Signal</keyword>
<evidence type="ECO:0000313" key="5">
    <source>
        <dbReference type="EMBL" id="CAB4636022.1"/>
    </source>
</evidence>
<evidence type="ECO:0000259" key="4">
    <source>
        <dbReference type="Pfam" id="PF09084"/>
    </source>
</evidence>
<protein>
    <submittedName>
        <fullName evidence="6">Unannotated protein</fullName>
    </submittedName>
</protein>
<dbReference type="GO" id="GO:0042597">
    <property type="term" value="C:periplasmic space"/>
    <property type="evidence" value="ECO:0007669"/>
    <property type="project" value="UniProtKB-SubCell"/>
</dbReference>
<gene>
    <name evidence="5" type="ORF">UFOPK2046_00658</name>
    <name evidence="6" type="ORF">UFOPK2157_00628</name>
    <name evidence="8" type="ORF">UFOPK2228_00725</name>
    <name evidence="7" type="ORF">UFOPK2245_00574</name>
</gene>
<reference evidence="6" key="1">
    <citation type="submission" date="2020-05" db="EMBL/GenBank/DDBJ databases">
        <authorList>
            <person name="Chiriac C."/>
            <person name="Salcher M."/>
            <person name="Ghai R."/>
            <person name="Kavagutti S V."/>
        </authorList>
    </citation>
    <scope>NUCLEOTIDE SEQUENCE</scope>
</reference>
<dbReference type="EMBL" id="CAEZWK010000009">
    <property type="protein sequence ID" value="CAB4651137.1"/>
    <property type="molecule type" value="Genomic_DNA"/>
</dbReference>
<dbReference type="AlphaFoldDB" id="A0A6J6JYS9"/>
<dbReference type="PANTHER" id="PTHR30024:SF47">
    <property type="entry name" value="TAURINE-BINDING PERIPLASMIC PROTEIN"/>
    <property type="match status" value="1"/>
</dbReference>
<dbReference type="PANTHER" id="PTHR30024">
    <property type="entry name" value="ALIPHATIC SULFONATES-BINDING PROTEIN-RELATED"/>
    <property type="match status" value="1"/>
</dbReference>
<dbReference type="EMBL" id="CAEZWF010000016">
    <property type="protein sequence ID" value="CAB4653249.1"/>
    <property type="molecule type" value="Genomic_DNA"/>
</dbReference>
<name>A0A6J6JYS9_9ZZZZ</name>
<dbReference type="SUPFAM" id="SSF53850">
    <property type="entry name" value="Periplasmic binding protein-like II"/>
    <property type="match status" value="1"/>
</dbReference>
<evidence type="ECO:0000313" key="7">
    <source>
        <dbReference type="EMBL" id="CAB4651137.1"/>
    </source>
</evidence>
<dbReference type="InterPro" id="IPR015168">
    <property type="entry name" value="SsuA/THI5"/>
</dbReference>
<evidence type="ECO:0000256" key="3">
    <source>
        <dbReference type="ARBA" id="ARBA00022729"/>
    </source>
</evidence>
<dbReference type="EMBL" id="CAEZVP010000116">
    <property type="protein sequence ID" value="CAB4636022.1"/>
    <property type="molecule type" value="Genomic_DNA"/>
</dbReference>
<evidence type="ECO:0000256" key="2">
    <source>
        <dbReference type="ARBA" id="ARBA00010742"/>
    </source>
</evidence>
<dbReference type="Pfam" id="PF09084">
    <property type="entry name" value="NMT1"/>
    <property type="match status" value="1"/>
</dbReference>
<feature type="domain" description="SsuA/THI5-like" evidence="4">
    <location>
        <begin position="88"/>
        <end position="292"/>
    </location>
</feature>
<sequence length="403" mass="42184">MNFSTSSRAKKSQAALFAVLVAGSLLAATPVSNAAAAVKIGSACSTADAIAVSTTAKTVTCKNKKWTAYKQESFVYSGTSVPYGPKEEFATYAVPKQMGYFDAENLTVTSQASAGANVAIAAVASGAVDIAGADLGPVMQAIEKGTNIIVIGGLVQNWPWAMAVKKGSPITKPADLKGKKIGIVSFTSGSYPYTKAWLKDNNMTETDVTLVATGTPAAAENAIKNGDVDALAWYTAVYANIEFAGTALTYLPNGPAFKGVRSLSWVANADKYAANPEVFERFLRGAIKGLIYSNTNIKSAVALGMKEYPQLLLGSTLEAKSPAAVASLTAWLASAKPLTGTPSTWKNLGSITKAEWTINQNYATLAGNKKIAIDFDAFLDTDTIERANSFDRAPIVAAAKKAK</sequence>
<proteinExistence type="inferred from homology"/>
<organism evidence="6">
    <name type="scientific">freshwater metagenome</name>
    <dbReference type="NCBI Taxonomy" id="449393"/>
    <lineage>
        <taxon>unclassified sequences</taxon>
        <taxon>metagenomes</taxon>
        <taxon>ecological metagenomes</taxon>
    </lineage>
</organism>
<accession>A0A6J6JYS9</accession>
<evidence type="ECO:0000313" key="8">
    <source>
        <dbReference type="EMBL" id="CAB4653249.1"/>
    </source>
</evidence>
<comment type="subcellular location">
    <subcellularLocation>
        <location evidence="1">Periplasm</location>
    </subcellularLocation>
</comment>
<comment type="similarity">
    <text evidence="2">Belongs to the bacterial solute-binding protein SsuA/TauA family.</text>
</comment>
<dbReference type="Gene3D" id="3.40.190.10">
    <property type="entry name" value="Periplasmic binding protein-like II"/>
    <property type="match status" value="2"/>
</dbReference>
<dbReference type="EMBL" id="CAEZVW010000018">
    <property type="protein sequence ID" value="CAB4640849.1"/>
    <property type="molecule type" value="Genomic_DNA"/>
</dbReference>
<evidence type="ECO:0000313" key="6">
    <source>
        <dbReference type="EMBL" id="CAB4640849.1"/>
    </source>
</evidence>